<feature type="compositionally biased region" description="Polar residues" evidence="2">
    <location>
        <begin position="94"/>
        <end position="108"/>
    </location>
</feature>
<reference evidence="3 4" key="1">
    <citation type="journal article" date="2019" name="Nat. Ecol. Evol.">
        <title>Megaphylogeny resolves global patterns of mushroom evolution.</title>
        <authorList>
            <person name="Varga T."/>
            <person name="Krizsan K."/>
            <person name="Foldi C."/>
            <person name="Dima B."/>
            <person name="Sanchez-Garcia M."/>
            <person name="Sanchez-Ramirez S."/>
            <person name="Szollosi G.J."/>
            <person name="Szarkandi J.G."/>
            <person name="Papp V."/>
            <person name="Albert L."/>
            <person name="Andreopoulos W."/>
            <person name="Angelini C."/>
            <person name="Antonin V."/>
            <person name="Barry K.W."/>
            <person name="Bougher N.L."/>
            <person name="Buchanan P."/>
            <person name="Buyck B."/>
            <person name="Bense V."/>
            <person name="Catcheside P."/>
            <person name="Chovatia M."/>
            <person name="Cooper J."/>
            <person name="Damon W."/>
            <person name="Desjardin D."/>
            <person name="Finy P."/>
            <person name="Geml J."/>
            <person name="Haridas S."/>
            <person name="Hughes K."/>
            <person name="Justo A."/>
            <person name="Karasinski D."/>
            <person name="Kautmanova I."/>
            <person name="Kiss B."/>
            <person name="Kocsube S."/>
            <person name="Kotiranta H."/>
            <person name="LaButti K.M."/>
            <person name="Lechner B.E."/>
            <person name="Liimatainen K."/>
            <person name="Lipzen A."/>
            <person name="Lukacs Z."/>
            <person name="Mihaltcheva S."/>
            <person name="Morgado L.N."/>
            <person name="Niskanen T."/>
            <person name="Noordeloos M.E."/>
            <person name="Ohm R.A."/>
            <person name="Ortiz-Santana B."/>
            <person name="Ovrebo C."/>
            <person name="Racz N."/>
            <person name="Riley R."/>
            <person name="Savchenko A."/>
            <person name="Shiryaev A."/>
            <person name="Soop K."/>
            <person name="Spirin V."/>
            <person name="Szebenyi C."/>
            <person name="Tomsovsky M."/>
            <person name="Tulloss R.E."/>
            <person name="Uehling J."/>
            <person name="Grigoriev I.V."/>
            <person name="Vagvolgyi C."/>
            <person name="Papp T."/>
            <person name="Martin F.M."/>
            <person name="Miettinen O."/>
            <person name="Hibbett D.S."/>
            <person name="Nagy L.G."/>
        </authorList>
    </citation>
    <scope>NUCLEOTIDE SEQUENCE [LARGE SCALE GENOMIC DNA]</scope>
    <source>
        <strain evidence="3 4">CBS 962.96</strain>
    </source>
</reference>
<evidence type="ECO:0000256" key="1">
    <source>
        <dbReference type="SAM" id="Coils"/>
    </source>
</evidence>
<feature type="region of interest" description="Disordered" evidence="2">
    <location>
        <begin position="501"/>
        <end position="773"/>
    </location>
</feature>
<dbReference type="Proteomes" id="UP000297245">
    <property type="component" value="Unassembled WGS sequence"/>
</dbReference>
<feature type="compositionally biased region" description="Basic residues" evidence="2">
    <location>
        <begin position="989"/>
        <end position="998"/>
    </location>
</feature>
<evidence type="ECO:0000313" key="4">
    <source>
        <dbReference type="Proteomes" id="UP000297245"/>
    </source>
</evidence>
<sequence>MTRAKQTDDKKKHGRKPWYHDPDGARIRFLQKHLDEWSKSKEARTTTQFYNAITVKFVLQFDMDALPEDVALDDRGTQPDDHGPGNLDLVAASDPSTSLSPSTVNDSSAGVDPAVDVATTVRPLDDRGSQPDDHGPGNLDLVAASDPSTSLSPSTVNDSSAGVDPAVGTSLTPTLLPSTSPVETASAAAQATQVNAIVGQNTSESQPDPDAILILDGVTQPSAPRDLVEDGDKGLDNKSFSSAAKSLGWTDLSKEELAKKRAWLKGRRDKISEWYRVQFRAVTAANSSNSIIEKVFNTESKADRKPVRVADHLIFMDLFYEVYIKAEAEKEIREREEEYAKWKEGGCQEPERKPPVHVAIRGSVARRILERQSKEFKADIRRQAEERHAQELKAWEKKGENQTKVNTPQDHAKELSRWGPEVAKFNAAVAEANDMITMTVLVGPNPFKNGQIDTFWSYAGPTYMGLRWPQDDRAAYEAVKKSLSNFGKKVFSLSDRAARALPTGPQVTPNGWSNESDNTAAAHTSSNHPSVHTKNTRRPGPGRNSDNMRTVPRPKPRPTKKATSQSSEVATVSSADPAHLSGNTDLVVSNQTSHAPFAGSNPTTSGPESNLNSSAVPPVNGTASAVPDSGPIIPPDSGPIIPPDSGPIIPPRPTDGSDPTSSVVPPVDTASAVPDSGPIVSSRPTDPVTSDTGFDLPGSIPQGVIPNTSPAPPPEFNHTELMSPPPQSSFPVHTSPFSSPPTSNAPQVTQVDNAHSPDSAITKAPENPTVWTHPDLDRFWPEMRIFLGDWIAEIRERGWEQENWVSAVEDLLEVFIEYEGEFHYTEDNGNVLSKLELRLFKDWVKLGRPAILKIHPKRNQTDDELMERLLSGMVQWFDDVVPGDGDKEGWAPLDCVSGKNGAWKFVCFMIFIVFHIGGQDDGNDGRRIHLAAWIGLAERMKETFIKVIRWGCQAPKKRKLTDSTEDQRSPKRITRRQTAQQKEMESRKSIRQKSTRQR</sequence>
<organism evidence="3 4">
    <name type="scientific">Dendrothele bispora (strain CBS 962.96)</name>
    <dbReference type="NCBI Taxonomy" id="1314807"/>
    <lineage>
        <taxon>Eukaryota</taxon>
        <taxon>Fungi</taxon>
        <taxon>Dikarya</taxon>
        <taxon>Basidiomycota</taxon>
        <taxon>Agaricomycotina</taxon>
        <taxon>Agaricomycetes</taxon>
        <taxon>Agaricomycetidae</taxon>
        <taxon>Agaricales</taxon>
        <taxon>Agaricales incertae sedis</taxon>
        <taxon>Dendrothele</taxon>
    </lineage>
</organism>
<feature type="compositionally biased region" description="Basic and acidic residues" evidence="2">
    <location>
        <begin position="1"/>
        <end position="11"/>
    </location>
</feature>
<feature type="compositionally biased region" description="Pro residues" evidence="2">
    <location>
        <begin position="632"/>
        <end position="653"/>
    </location>
</feature>
<keyword evidence="1" id="KW-0175">Coiled coil</keyword>
<feature type="compositionally biased region" description="Basic and acidic residues" evidence="2">
    <location>
        <begin position="960"/>
        <end position="969"/>
    </location>
</feature>
<gene>
    <name evidence="3" type="ORF">K435DRAFT_793516</name>
</gene>
<accession>A0A4S8MEW9</accession>
<protein>
    <submittedName>
        <fullName evidence="3">Uncharacterized protein</fullName>
    </submittedName>
</protein>
<evidence type="ECO:0000313" key="3">
    <source>
        <dbReference type="EMBL" id="THV01165.1"/>
    </source>
</evidence>
<keyword evidence="4" id="KW-1185">Reference proteome</keyword>
<feature type="compositionally biased region" description="Low complexity" evidence="2">
    <location>
        <begin position="169"/>
        <end position="187"/>
    </location>
</feature>
<feature type="compositionally biased region" description="Polar residues" evidence="2">
    <location>
        <begin position="682"/>
        <end position="692"/>
    </location>
</feature>
<feature type="compositionally biased region" description="Polar residues" evidence="2">
    <location>
        <begin position="564"/>
        <end position="574"/>
    </location>
</feature>
<feature type="region of interest" description="Disordered" evidence="2">
    <location>
        <begin position="71"/>
        <end position="187"/>
    </location>
</feature>
<feature type="compositionally biased region" description="Polar residues" evidence="2">
    <location>
        <begin position="505"/>
        <end position="533"/>
    </location>
</feature>
<feature type="compositionally biased region" description="Polar residues" evidence="2">
    <location>
        <begin position="146"/>
        <end position="160"/>
    </location>
</feature>
<feature type="coiled-coil region" evidence="1">
    <location>
        <begin position="325"/>
        <end position="386"/>
    </location>
</feature>
<dbReference type="EMBL" id="ML179093">
    <property type="protein sequence ID" value="THV01165.1"/>
    <property type="molecule type" value="Genomic_DNA"/>
</dbReference>
<dbReference type="AlphaFoldDB" id="A0A4S8MEW9"/>
<feature type="compositionally biased region" description="Basic and acidic residues" evidence="2">
    <location>
        <begin position="123"/>
        <end position="135"/>
    </location>
</feature>
<proteinExistence type="predicted"/>
<feature type="compositionally biased region" description="Polar residues" evidence="2">
    <location>
        <begin position="729"/>
        <end position="753"/>
    </location>
</feature>
<evidence type="ECO:0000256" key="2">
    <source>
        <dbReference type="SAM" id="MobiDB-lite"/>
    </source>
</evidence>
<name>A0A4S8MEW9_DENBC</name>
<feature type="region of interest" description="Disordered" evidence="2">
    <location>
        <begin position="1"/>
        <end position="22"/>
    </location>
</feature>
<feature type="compositionally biased region" description="Basic and acidic residues" evidence="2">
    <location>
        <begin position="72"/>
        <end position="83"/>
    </location>
</feature>
<feature type="compositionally biased region" description="Polar residues" evidence="2">
    <location>
        <begin position="581"/>
        <end position="615"/>
    </location>
</feature>
<feature type="region of interest" description="Disordered" evidence="2">
    <location>
        <begin position="957"/>
        <end position="998"/>
    </location>
</feature>
<feature type="region of interest" description="Disordered" evidence="2">
    <location>
        <begin position="393"/>
        <end position="415"/>
    </location>
</feature>